<dbReference type="EMBL" id="BAABAQ010000003">
    <property type="protein sequence ID" value="GAA4189356.1"/>
    <property type="molecule type" value="Genomic_DNA"/>
</dbReference>
<proteinExistence type="predicted"/>
<comment type="subcellular location">
    <subcellularLocation>
        <location evidence="1">Cell envelope</location>
    </subcellularLocation>
</comment>
<reference evidence="6" key="1">
    <citation type="journal article" date="2019" name="Int. J. Syst. Evol. Microbiol.">
        <title>The Global Catalogue of Microorganisms (GCM) 10K type strain sequencing project: providing services to taxonomists for standard genome sequencing and annotation.</title>
        <authorList>
            <consortium name="The Broad Institute Genomics Platform"/>
            <consortium name="The Broad Institute Genome Sequencing Center for Infectious Disease"/>
            <person name="Wu L."/>
            <person name="Ma J."/>
        </authorList>
    </citation>
    <scope>NUCLEOTIDE SEQUENCE [LARGE SCALE GENOMIC DNA]</scope>
    <source>
        <strain evidence="6">JCM 17388</strain>
    </source>
</reference>
<feature type="domain" description="Periplasmic binding protein" evidence="4">
    <location>
        <begin position="41"/>
        <end position="302"/>
    </location>
</feature>
<dbReference type="PANTHER" id="PTHR30036:SF1">
    <property type="entry name" value="D-XYLOSE-BINDING PERIPLASMIC PROTEIN"/>
    <property type="match status" value="1"/>
</dbReference>
<feature type="signal peptide" evidence="3">
    <location>
        <begin position="1"/>
        <end position="21"/>
    </location>
</feature>
<dbReference type="Proteomes" id="UP001501251">
    <property type="component" value="Unassembled WGS sequence"/>
</dbReference>
<protein>
    <submittedName>
        <fullName evidence="5">Sugar ABC transporter substrate-binding protein</fullName>
    </submittedName>
</protein>
<evidence type="ECO:0000259" key="4">
    <source>
        <dbReference type="Pfam" id="PF13407"/>
    </source>
</evidence>
<dbReference type="Pfam" id="PF13407">
    <property type="entry name" value="Peripla_BP_4"/>
    <property type="match status" value="1"/>
</dbReference>
<dbReference type="InterPro" id="IPR025997">
    <property type="entry name" value="SBP_2_dom"/>
</dbReference>
<comment type="caution">
    <text evidence="5">The sequence shown here is derived from an EMBL/GenBank/DDBJ whole genome shotgun (WGS) entry which is preliminary data.</text>
</comment>
<evidence type="ECO:0000256" key="1">
    <source>
        <dbReference type="ARBA" id="ARBA00004196"/>
    </source>
</evidence>
<evidence type="ECO:0000256" key="3">
    <source>
        <dbReference type="SAM" id="SignalP"/>
    </source>
</evidence>
<accession>A0ABP8AT64</accession>
<dbReference type="InterPro" id="IPR028082">
    <property type="entry name" value="Peripla_BP_I"/>
</dbReference>
<gene>
    <name evidence="5" type="ORF">GCM10022252_26120</name>
</gene>
<feature type="chain" id="PRO_5046926331" evidence="3">
    <location>
        <begin position="22"/>
        <end position="365"/>
    </location>
</feature>
<dbReference type="PANTHER" id="PTHR30036">
    <property type="entry name" value="D-XYLOSE-BINDING PERIPLASMIC PROTEIN"/>
    <property type="match status" value="1"/>
</dbReference>
<sequence>MAVTALAAAGALLLSSCGSSGDSGSAAGPSAEAGGGDPIVALLLPENQTARYEARDKPTFEKQLAESCPKCQLKYYNAAGDAGKQLSQAESALTEGAKVLVIDPVDSNAAGAMVAAARRQDAKVMSYDRVIYKAGVDYGVKFDNVQQGAVGMQSLIDKLKADGKTSGNIVMMNGDPVDSGAKPEKDGAHSVIDDSGFTVAAEYDTKGWSAANAQNQMQQAITKIGAGKIDGVYAGNDGMATGVIAALKSAGVDPMPPVTGLDTQLDAIQKMVAGDLYESTYLPVETEAQIGAKAAAALAMGQAPSGDLLNGTIDDGTNKVPAYLLESIAVTMDNMKEILLDSGYLTVEEICTAEYAKACAKAGLR</sequence>
<dbReference type="InterPro" id="IPR050555">
    <property type="entry name" value="Bact_Solute-Bind_Prot2"/>
</dbReference>
<evidence type="ECO:0000313" key="6">
    <source>
        <dbReference type="Proteomes" id="UP001501251"/>
    </source>
</evidence>
<evidence type="ECO:0000313" key="5">
    <source>
        <dbReference type="EMBL" id="GAA4189356.1"/>
    </source>
</evidence>
<dbReference type="Gene3D" id="3.40.50.2300">
    <property type="match status" value="2"/>
</dbReference>
<evidence type="ECO:0000256" key="2">
    <source>
        <dbReference type="ARBA" id="ARBA00022729"/>
    </source>
</evidence>
<organism evidence="5 6">
    <name type="scientific">Streptosporangium oxazolinicum</name>
    <dbReference type="NCBI Taxonomy" id="909287"/>
    <lineage>
        <taxon>Bacteria</taxon>
        <taxon>Bacillati</taxon>
        <taxon>Actinomycetota</taxon>
        <taxon>Actinomycetes</taxon>
        <taxon>Streptosporangiales</taxon>
        <taxon>Streptosporangiaceae</taxon>
        <taxon>Streptosporangium</taxon>
    </lineage>
</organism>
<name>A0ABP8AT64_9ACTN</name>
<keyword evidence="2 3" id="KW-0732">Signal</keyword>
<dbReference type="SUPFAM" id="SSF53822">
    <property type="entry name" value="Periplasmic binding protein-like I"/>
    <property type="match status" value="1"/>
</dbReference>
<keyword evidence="6" id="KW-1185">Reference proteome</keyword>